<dbReference type="Pfam" id="PF12833">
    <property type="entry name" value="HTH_18"/>
    <property type="match status" value="1"/>
</dbReference>
<dbReference type="GO" id="GO:0043565">
    <property type="term" value="F:sequence-specific DNA binding"/>
    <property type="evidence" value="ECO:0007669"/>
    <property type="project" value="InterPro"/>
</dbReference>
<keyword evidence="2" id="KW-0238">DNA-binding</keyword>
<keyword evidence="6" id="KW-1185">Reference proteome</keyword>
<keyword evidence="3" id="KW-0804">Transcription</keyword>
<reference evidence="5" key="2">
    <citation type="submission" date="2023-01" db="EMBL/GenBank/DDBJ databases">
        <title>Draft genome sequence of Portibacter lacus strain NBRC 108769.</title>
        <authorList>
            <person name="Sun Q."/>
            <person name="Mori K."/>
        </authorList>
    </citation>
    <scope>NUCLEOTIDE SEQUENCE</scope>
    <source>
        <strain evidence="5">NBRC 108769</strain>
    </source>
</reference>
<evidence type="ECO:0000259" key="4">
    <source>
        <dbReference type="PROSITE" id="PS01124"/>
    </source>
</evidence>
<dbReference type="PANTHER" id="PTHR46796">
    <property type="entry name" value="HTH-TYPE TRANSCRIPTIONAL ACTIVATOR RHAS-RELATED"/>
    <property type="match status" value="1"/>
</dbReference>
<dbReference type="InterPro" id="IPR046532">
    <property type="entry name" value="DUF6597"/>
</dbReference>
<dbReference type="Pfam" id="PF20240">
    <property type="entry name" value="DUF6597"/>
    <property type="match status" value="1"/>
</dbReference>
<evidence type="ECO:0000256" key="1">
    <source>
        <dbReference type="ARBA" id="ARBA00023015"/>
    </source>
</evidence>
<evidence type="ECO:0000313" key="5">
    <source>
        <dbReference type="EMBL" id="GLR15574.1"/>
    </source>
</evidence>
<name>A0AA37SL50_9BACT</name>
<dbReference type="Proteomes" id="UP001156666">
    <property type="component" value="Unassembled WGS sequence"/>
</dbReference>
<dbReference type="InterPro" id="IPR009057">
    <property type="entry name" value="Homeodomain-like_sf"/>
</dbReference>
<protein>
    <recommendedName>
        <fullName evidence="4">HTH araC/xylS-type domain-containing protein</fullName>
    </recommendedName>
</protein>
<keyword evidence="1" id="KW-0805">Transcription regulation</keyword>
<dbReference type="Gene3D" id="1.10.10.60">
    <property type="entry name" value="Homeodomain-like"/>
    <property type="match status" value="1"/>
</dbReference>
<dbReference type="SUPFAM" id="SSF46689">
    <property type="entry name" value="Homeodomain-like"/>
    <property type="match status" value="1"/>
</dbReference>
<proteinExistence type="predicted"/>
<dbReference type="PROSITE" id="PS01124">
    <property type="entry name" value="HTH_ARAC_FAMILY_2"/>
    <property type="match status" value="1"/>
</dbReference>
<dbReference type="PANTHER" id="PTHR46796:SF13">
    <property type="entry name" value="HTH-TYPE TRANSCRIPTIONAL ACTIVATOR RHAS"/>
    <property type="match status" value="1"/>
</dbReference>
<sequence length="272" mass="31404">MVYHALDIEKDLSAYVESVFYFRDFHPDHSIERVVPTGHVFLLIELDDLPRFTYENIDLKEKDRFTKAWISGTQKDFLSISAPQKSSMMVVQFKPLGAYPILKTDLSLIANKVIDAELVFKGAVLELRKLIINSVNVNEKFACVCKFLNTHLDRCIVVPSDIISLFDLLITTPFSKHKEAIGSIGYSQKHIISQFKKYHGLTPKLSHRILRFNRILNLIQNKTKVNWTDISYQCGFSDQSHFIKEFQQFCGINPSDFIINNHNDELNFFPIA</sequence>
<evidence type="ECO:0000313" key="6">
    <source>
        <dbReference type="Proteomes" id="UP001156666"/>
    </source>
</evidence>
<reference evidence="5" key="1">
    <citation type="journal article" date="2014" name="Int. J. Syst. Evol. Microbiol.">
        <title>Complete genome sequence of Corynebacterium casei LMG S-19264T (=DSM 44701T), isolated from a smear-ripened cheese.</title>
        <authorList>
            <consortium name="US DOE Joint Genome Institute (JGI-PGF)"/>
            <person name="Walter F."/>
            <person name="Albersmeier A."/>
            <person name="Kalinowski J."/>
            <person name="Ruckert C."/>
        </authorList>
    </citation>
    <scope>NUCLEOTIDE SEQUENCE</scope>
    <source>
        <strain evidence="5">NBRC 108769</strain>
    </source>
</reference>
<gene>
    <name evidence="5" type="ORF">GCM10007940_01890</name>
</gene>
<organism evidence="5 6">
    <name type="scientific">Portibacter lacus</name>
    <dbReference type="NCBI Taxonomy" id="1099794"/>
    <lineage>
        <taxon>Bacteria</taxon>
        <taxon>Pseudomonadati</taxon>
        <taxon>Bacteroidota</taxon>
        <taxon>Saprospiria</taxon>
        <taxon>Saprospirales</taxon>
        <taxon>Haliscomenobacteraceae</taxon>
        <taxon>Portibacter</taxon>
    </lineage>
</organism>
<evidence type="ECO:0000256" key="3">
    <source>
        <dbReference type="ARBA" id="ARBA00023163"/>
    </source>
</evidence>
<accession>A0AA37SL50</accession>
<dbReference type="InterPro" id="IPR018060">
    <property type="entry name" value="HTH_AraC"/>
</dbReference>
<dbReference type="RefSeq" id="WP_235292467.1">
    <property type="nucleotide sequence ID" value="NZ_BSOH01000001.1"/>
</dbReference>
<evidence type="ECO:0000256" key="2">
    <source>
        <dbReference type="ARBA" id="ARBA00023125"/>
    </source>
</evidence>
<dbReference type="AlphaFoldDB" id="A0AA37SL50"/>
<dbReference type="GO" id="GO:0003700">
    <property type="term" value="F:DNA-binding transcription factor activity"/>
    <property type="evidence" value="ECO:0007669"/>
    <property type="project" value="InterPro"/>
</dbReference>
<dbReference type="EMBL" id="BSOH01000001">
    <property type="protein sequence ID" value="GLR15574.1"/>
    <property type="molecule type" value="Genomic_DNA"/>
</dbReference>
<comment type="caution">
    <text evidence="5">The sequence shown here is derived from an EMBL/GenBank/DDBJ whole genome shotgun (WGS) entry which is preliminary data.</text>
</comment>
<dbReference type="SMART" id="SM00342">
    <property type="entry name" value="HTH_ARAC"/>
    <property type="match status" value="1"/>
</dbReference>
<dbReference type="InterPro" id="IPR050204">
    <property type="entry name" value="AraC_XylS_family_regulators"/>
</dbReference>
<feature type="domain" description="HTH araC/xylS-type" evidence="4">
    <location>
        <begin position="160"/>
        <end position="260"/>
    </location>
</feature>